<evidence type="ECO:0000313" key="1">
    <source>
        <dbReference type="EMBL" id="KAJ3498607.1"/>
    </source>
</evidence>
<reference evidence="1" key="1">
    <citation type="submission" date="2022-07" db="EMBL/GenBank/DDBJ databases">
        <title>Genome Sequence of Lecanicillium saksenae.</title>
        <authorList>
            <person name="Buettner E."/>
        </authorList>
    </citation>
    <scope>NUCLEOTIDE SEQUENCE</scope>
    <source>
        <strain evidence="1">VT-O1</strain>
    </source>
</reference>
<evidence type="ECO:0000313" key="2">
    <source>
        <dbReference type="Proteomes" id="UP001148737"/>
    </source>
</evidence>
<accession>A0ACC1R6Z2</accession>
<dbReference type="Proteomes" id="UP001148737">
    <property type="component" value="Unassembled WGS sequence"/>
</dbReference>
<name>A0ACC1R6Z2_9HYPO</name>
<dbReference type="EMBL" id="JANAKD010000042">
    <property type="protein sequence ID" value="KAJ3498607.1"/>
    <property type="molecule type" value="Genomic_DNA"/>
</dbReference>
<gene>
    <name evidence="1" type="ORF">NLG97_g983</name>
</gene>
<organism evidence="1 2">
    <name type="scientific">Lecanicillium saksenae</name>
    <dbReference type="NCBI Taxonomy" id="468837"/>
    <lineage>
        <taxon>Eukaryota</taxon>
        <taxon>Fungi</taxon>
        <taxon>Dikarya</taxon>
        <taxon>Ascomycota</taxon>
        <taxon>Pezizomycotina</taxon>
        <taxon>Sordariomycetes</taxon>
        <taxon>Hypocreomycetidae</taxon>
        <taxon>Hypocreales</taxon>
        <taxon>Cordycipitaceae</taxon>
        <taxon>Lecanicillium</taxon>
    </lineage>
</organism>
<proteinExistence type="predicted"/>
<sequence length="658" mass="72728">MRVVIVGGGIAGLTLANALERAGIDFVILEARSLFDPQVGASIGLNAASMRIFDQLGIATEIMENTAPIKFSKVHRADGKLVMPPAVTFQILHKRFGYQACFLDRQLVLRALANGIRDKTKMLVQKEVINVQLTDSSATVRCADGSTYTGDLVVGCDGVNSKASIRNEMWRLARDVSPKWFPETDQTKMTADFNCLFGISDPVDGLAEGEVDTVFDKGRSSLVITGKGGRVYWFYHEKLDKTYFAGSNDFPRYSEDDATKFVLRNAHRHVNESVTLRQLWQVCVSYSLVPLEEALFEKWSWRRIATVGDSAHKMTPNHGQAGNNAVESAAALANQLKRLHKIGVCTTETIESALEEWQKKRQNRINATVTEAAAVARMQALDSRFAHVIMNYVVPNAIESLLTMVTDTLIGAEILEYLPVPDRSLESLCPFNPSQGIGKHESLVRRLLKTTPLVGFAIFVGAFALIDQDEVYSASEATSLGSFRSLADASLISSLWLMESNRRANLMTLMRFPIFFLFATFRLDLWIVCPIYYSIHYVFSSIEKFASSDARHTNLAYTRTIMPLMLVTIGVSLSLDTNSLGTNGHLNPTNLLWKSSQTVLLPVITIVVAQQALVMAGLSKVTTQLDIVANPLQDVPYIVRGGLESRSRASIVANVLLF</sequence>
<protein>
    <submittedName>
        <fullName evidence="1">Uncharacterized protein</fullName>
    </submittedName>
</protein>
<comment type="caution">
    <text evidence="1">The sequence shown here is derived from an EMBL/GenBank/DDBJ whole genome shotgun (WGS) entry which is preliminary data.</text>
</comment>
<keyword evidence="2" id="KW-1185">Reference proteome</keyword>